<feature type="active site" evidence="8">
    <location>
        <position position="438"/>
    </location>
</feature>
<name>A0A9D1S466_9FIRM</name>
<evidence type="ECO:0000256" key="7">
    <source>
        <dbReference type="ARBA" id="ARBA00029321"/>
    </source>
</evidence>
<evidence type="ECO:0000256" key="6">
    <source>
        <dbReference type="ARBA" id="ARBA00023235"/>
    </source>
</evidence>
<evidence type="ECO:0000313" key="10">
    <source>
        <dbReference type="EMBL" id="HIU46221.1"/>
    </source>
</evidence>
<evidence type="ECO:0000256" key="2">
    <source>
        <dbReference type="ARBA" id="ARBA00006604"/>
    </source>
</evidence>
<gene>
    <name evidence="8" type="primary">pgi</name>
    <name evidence="10" type="ORF">IAC59_03060</name>
</gene>
<evidence type="ECO:0000256" key="1">
    <source>
        <dbReference type="ARBA" id="ARBA00004926"/>
    </source>
</evidence>
<dbReference type="Gene3D" id="3.40.50.10490">
    <property type="entry name" value="Glucose-6-phosphate isomerase like protein, domain 1"/>
    <property type="match status" value="2"/>
</dbReference>
<dbReference type="PRINTS" id="PR00662">
    <property type="entry name" value="G6PISOMERASE"/>
</dbReference>
<dbReference type="Pfam" id="PF00342">
    <property type="entry name" value="PGI"/>
    <property type="match status" value="1"/>
</dbReference>
<evidence type="ECO:0000256" key="5">
    <source>
        <dbReference type="ARBA" id="ARBA00023152"/>
    </source>
</evidence>
<dbReference type="SUPFAM" id="SSF53697">
    <property type="entry name" value="SIS domain"/>
    <property type="match status" value="1"/>
</dbReference>
<comment type="function">
    <text evidence="8">Catalyzes the reversible isomerization of glucose-6-phosphate to fructose-6-phosphate.</text>
</comment>
<dbReference type="CDD" id="cd05015">
    <property type="entry name" value="SIS_PGI_1"/>
    <property type="match status" value="1"/>
</dbReference>
<dbReference type="AlphaFoldDB" id="A0A9D1S466"/>
<comment type="pathway">
    <text evidence="1 8 9">Carbohydrate degradation; glycolysis; D-glyceraldehyde 3-phosphate and glycerone phosphate from D-glucose: step 2/4.</text>
</comment>
<keyword evidence="3 8" id="KW-0312">Gluconeogenesis</keyword>
<dbReference type="GO" id="GO:0051156">
    <property type="term" value="P:glucose 6-phosphate metabolic process"/>
    <property type="evidence" value="ECO:0007669"/>
    <property type="project" value="TreeGrafter"/>
</dbReference>
<dbReference type="InterPro" id="IPR035476">
    <property type="entry name" value="SIS_PGI_1"/>
</dbReference>
<dbReference type="GO" id="GO:0004347">
    <property type="term" value="F:glucose-6-phosphate isomerase activity"/>
    <property type="evidence" value="ECO:0007669"/>
    <property type="project" value="UniProtKB-UniRule"/>
</dbReference>
<dbReference type="CDD" id="cd05016">
    <property type="entry name" value="SIS_PGI_2"/>
    <property type="match status" value="1"/>
</dbReference>
<dbReference type="PANTHER" id="PTHR11469">
    <property type="entry name" value="GLUCOSE-6-PHOSPHATE ISOMERASE"/>
    <property type="match status" value="1"/>
</dbReference>
<dbReference type="PROSITE" id="PS51463">
    <property type="entry name" value="P_GLUCOSE_ISOMERASE_3"/>
    <property type="match status" value="1"/>
</dbReference>
<dbReference type="HAMAP" id="MF_00473">
    <property type="entry name" value="G6P_isomerase"/>
    <property type="match status" value="1"/>
</dbReference>
<dbReference type="GO" id="GO:0048029">
    <property type="term" value="F:monosaccharide binding"/>
    <property type="evidence" value="ECO:0007669"/>
    <property type="project" value="TreeGrafter"/>
</dbReference>
<dbReference type="FunFam" id="3.40.50.10490:FF:000016">
    <property type="entry name" value="Glucose-6-phosphate isomerase"/>
    <property type="match status" value="1"/>
</dbReference>
<comment type="caution">
    <text evidence="10">The sequence shown here is derived from an EMBL/GenBank/DDBJ whole genome shotgun (WGS) entry which is preliminary data.</text>
</comment>
<dbReference type="InterPro" id="IPR035482">
    <property type="entry name" value="SIS_PGI_2"/>
</dbReference>
<evidence type="ECO:0000256" key="4">
    <source>
        <dbReference type="ARBA" id="ARBA00022490"/>
    </source>
</evidence>
<dbReference type="GO" id="GO:0005829">
    <property type="term" value="C:cytosol"/>
    <property type="evidence" value="ECO:0007669"/>
    <property type="project" value="TreeGrafter"/>
</dbReference>
<comment type="subcellular location">
    <subcellularLocation>
        <location evidence="8">Cytoplasm</location>
    </subcellularLocation>
</comment>
<dbReference type="EMBL" id="DVNK01000024">
    <property type="protein sequence ID" value="HIU46221.1"/>
    <property type="molecule type" value="Genomic_DNA"/>
</dbReference>
<dbReference type="InterPro" id="IPR001672">
    <property type="entry name" value="G6P_Isomerase"/>
</dbReference>
<feature type="active site" description="Proton donor" evidence="8">
    <location>
        <position position="295"/>
    </location>
</feature>
<dbReference type="PROSITE" id="PS00174">
    <property type="entry name" value="P_GLUCOSE_ISOMERASE_2"/>
    <property type="match status" value="1"/>
</dbReference>
<accession>A0A9D1S466</accession>
<feature type="active site" evidence="8">
    <location>
        <position position="324"/>
    </location>
</feature>
<reference evidence="10" key="2">
    <citation type="journal article" date="2021" name="PeerJ">
        <title>Extensive microbial diversity within the chicken gut microbiome revealed by metagenomics and culture.</title>
        <authorList>
            <person name="Gilroy R."/>
            <person name="Ravi A."/>
            <person name="Getino M."/>
            <person name="Pursley I."/>
            <person name="Horton D.L."/>
            <person name="Alikhan N.F."/>
            <person name="Baker D."/>
            <person name="Gharbi K."/>
            <person name="Hall N."/>
            <person name="Watson M."/>
            <person name="Adriaenssens E.M."/>
            <person name="Foster-Nyarko E."/>
            <person name="Jarju S."/>
            <person name="Secka A."/>
            <person name="Antonio M."/>
            <person name="Oren A."/>
            <person name="Chaudhuri R.R."/>
            <person name="La Ragione R."/>
            <person name="Hildebrand F."/>
            <person name="Pallen M.J."/>
        </authorList>
    </citation>
    <scope>NUCLEOTIDE SEQUENCE</scope>
    <source>
        <strain evidence="10">ChiSxjej2B14-8506</strain>
    </source>
</reference>
<keyword evidence="4 8" id="KW-0963">Cytoplasm</keyword>
<evidence type="ECO:0000256" key="8">
    <source>
        <dbReference type="HAMAP-Rule" id="MF_00473"/>
    </source>
</evidence>
<evidence type="ECO:0000256" key="3">
    <source>
        <dbReference type="ARBA" id="ARBA00022432"/>
    </source>
</evidence>
<comment type="similarity">
    <text evidence="2 8 9">Belongs to the GPI family.</text>
</comment>
<evidence type="ECO:0000256" key="9">
    <source>
        <dbReference type="RuleBase" id="RU000612"/>
    </source>
</evidence>
<proteinExistence type="inferred from homology"/>
<evidence type="ECO:0000313" key="11">
    <source>
        <dbReference type="Proteomes" id="UP000824123"/>
    </source>
</evidence>
<keyword evidence="6 8" id="KW-0413">Isomerase</keyword>
<organism evidence="10 11">
    <name type="scientific">Candidatus Fimadaptatus faecigallinarum</name>
    <dbReference type="NCBI Taxonomy" id="2840814"/>
    <lineage>
        <taxon>Bacteria</taxon>
        <taxon>Bacillati</taxon>
        <taxon>Bacillota</taxon>
        <taxon>Clostridia</taxon>
        <taxon>Eubacteriales</taxon>
        <taxon>Candidatus Fimadaptatus</taxon>
    </lineage>
</organism>
<dbReference type="InterPro" id="IPR046348">
    <property type="entry name" value="SIS_dom_sf"/>
</dbReference>
<protein>
    <recommendedName>
        <fullName evidence="8">Glucose-6-phosphate isomerase</fullName>
        <shortName evidence="8">GPI</shortName>
        <ecNumber evidence="8">5.3.1.9</ecNumber>
    </recommendedName>
    <alternativeName>
        <fullName evidence="8">Phosphoglucose isomerase</fullName>
        <shortName evidence="8">PGI</shortName>
    </alternativeName>
    <alternativeName>
        <fullName evidence="8">Phosphohexose isomerase</fullName>
        <shortName evidence="8">PHI</shortName>
    </alternativeName>
</protein>
<sequence length="471" mass="51772">MEGIRIDFNHMMSDFLGEGKGIPRDMLNGMEDRAAAAVEAFNARHGDVKAMVGWVDLPRGQQDVVESILAEAAEIRRNFEYFVVLGIGGSALGPIAIQQALNHLRYNELPDSKRPGPRFYVEDNIDPERMAALMDVIDVRKTCFNVITKSGGTAETMSQYLIALDALKQAIGADYNKHIIATTSSHSGLLLEIAKREGFKTFFIPDDVGGRFSEMCPVGLLPAAVCGIDIKGMLEGAAAMQDRCTSTDMWKNPALMQAVVMYLAMTELKANITVMMPYADSMKYMADWYCQLWAESLGKAHTRDGKLINAGSTPVKSLGVTDQHSQLQLYTEGPVDKVVTFLAVDDYRAEVKIPKGCEYIERVDFLSGKTLNQLIQAELLGTEYAITKAGRMSQKITLPQVNANTIGQLMYFFELATAYAGELLGIDAFDQPGVEQSKIASYAVLGNKEQKYVDAAAEMSAQPLPFAEYVM</sequence>
<dbReference type="EC" id="5.3.1.9" evidence="8"/>
<dbReference type="InterPro" id="IPR018189">
    <property type="entry name" value="Phosphoglucose_isomerase_CS"/>
</dbReference>
<keyword evidence="5 8" id="KW-0324">Glycolysis</keyword>
<dbReference type="GO" id="GO:0097367">
    <property type="term" value="F:carbohydrate derivative binding"/>
    <property type="evidence" value="ECO:0007669"/>
    <property type="project" value="InterPro"/>
</dbReference>
<reference evidence="10" key="1">
    <citation type="submission" date="2020-10" db="EMBL/GenBank/DDBJ databases">
        <authorList>
            <person name="Gilroy R."/>
        </authorList>
    </citation>
    <scope>NUCLEOTIDE SEQUENCE</scope>
    <source>
        <strain evidence="10">ChiSxjej2B14-8506</strain>
    </source>
</reference>
<dbReference type="GO" id="GO:0006094">
    <property type="term" value="P:gluconeogenesis"/>
    <property type="evidence" value="ECO:0007669"/>
    <property type="project" value="UniProtKB-UniRule"/>
</dbReference>
<comment type="pathway">
    <text evidence="8">Carbohydrate biosynthesis; gluconeogenesis.</text>
</comment>
<dbReference type="GO" id="GO:0006096">
    <property type="term" value="P:glycolytic process"/>
    <property type="evidence" value="ECO:0007669"/>
    <property type="project" value="UniProtKB-UniRule"/>
</dbReference>
<comment type="catalytic activity">
    <reaction evidence="7 8 9">
        <text>alpha-D-glucose 6-phosphate = beta-D-fructose 6-phosphate</text>
        <dbReference type="Rhea" id="RHEA:11816"/>
        <dbReference type="ChEBI" id="CHEBI:57634"/>
        <dbReference type="ChEBI" id="CHEBI:58225"/>
        <dbReference type="EC" id="5.3.1.9"/>
    </reaction>
</comment>
<dbReference type="Proteomes" id="UP000824123">
    <property type="component" value="Unassembled WGS sequence"/>
</dbReference>
<dbReference type="PANTHER" id="PTHR11469:SF1">
    <property type="entry name" value="GLUCOSE-6-PHOSPHATE ISOMERASE"/>
    <property type="match status" value="1"/>
</dbReference>